<keyword evidence="10" id="KW-0804">Transcription</keyword>
<evidence type="ECO:0000256" key="5">
    <source>
        <dbReference type="ARBA" id="ARBA00022723"/>
    </source>
</evidence>
<evidence type="ECO:0000256" key="10">
    <source>
        <dbReference type="ARBA" id="ARBA00023163"/>
    </source>
</evidence>
<dbReference type="FunFam" id="3.30.160.60:FF:000621">
    <property type="entry name" value="FLT3-interacting zinc finger 1"/>
    <property type="match status" value="1"/>
</dbReference>
<gene>
    <name evidence="14" type="ORF">CK820_G0052423</name>
</gene>
<keyword evidence="7 12" id="KW-0863">Zinc-finger</keyword>
<evidence type="ECO:0000256" key="12">
    <source>
        <dbReference type="PROSITE-ProRule" id="PRU00042"/>
    </source>
</evidence>
<comment type="subcellular location">
    <subcellularLocation>
        <location evidence="2">Cytoplasm</location>
    </subcellularLocation>
    <subcellularLocation>
        <location evidence="1">Nucleus</location>
    </subcellularLocation>
</comment>
<evidence type="ECO:0000313" key="15">
    <source>
        <dbReference type="Proteomes" id="UP000236370"/>
    </source>
</evidence>
<evidence type="ECO:0000256" key="7">
    <source>
        <dbReference type="ARBA" id="ARBA00022771"/>
    </source>
</evidence>
<dbReference type="FunFam" id="3.30.160.60:FF:000286">
    <property type="entry name" value="Zinc finger protein 770"/>
    <property type="match status" value="1"/>
</dbReference>
<keyword evidence="8" id="KW-0862">Zinc</keyword>
<name>A0A2J8IWQ3_PANTR</name>
<protein>
    <submittedName>
        <fullName evidence="14">FIZ1 isoform 5</fullName>
    </submittedName>
</protein>
<evidence type="ECO:0000313" key="14">
    <source>
        <dbReference type="EMBL" id="PNI14948.1"/>
    </source>
</evidence>
<dbReference type="Pfam" id="PF23561">
    <property type="entry name" value="zf-C2H2_15"/>
    <property type="match status" value="1"/>
</dbReference>
<dbReference type="Pfam" id="PF00096">
    <property type="entry name" value="zf-C2H2"/>
    <property type="match status" value="2"/>
</dbReference>
<dbReference type="PANTHER" id="PTHR23226:SF416">
    <property type="entry name" value="FI01424P"/>
    <property type="match status" value="1"/>
</dbReference>
<evidence type="ECO:0000256" key="2">
    <source>
        <dbReference type="ARBA" id="ARBA00004496"/>
    </source>
</evidence>
<dbReference type="SUPFAM" id="SSF57667">
    <property type="entry name" value="beta-beta-alpha zinc fingers"/>
    <property type="match status" value="2"/>
</dbReference>
<evidence type="ECO:0000256" key="4">
    <source>
        <dbReference type="ARBA" id="ARBA00022491"/>
    </source>
</evidence>
<keyword evidence="9" id="KW-0805">Transcription regulation</keyword>
<dbReference type="AlphaFoldDB" id="A0A2J8IWQ3"/>
<comment type="caution">
    <text evidence="14">The sequence shown here is derived from an EMBL/GenBank/DDBJ whole genome shotgun (WGS) entry which is preliminary data.</text>
</comment>
<feature type="non-terminal residue" evidence="14">
    <location>
        <position position="1"/>
    </location>
</feature>
<evidence type="ECO:0000256" key="6">
    <source>
        <dbReference type="ARBA" id="ARBA00022737"/>
    </source>
</evidence>
<evidence type="ECO:0000256" key="11">
    <source>
        <dbReference type="ARBA" id="ARBA00023242"/>
    </source>
</evidence>
<keyword evidence="4" id="KW-0678">Repressor</keyword>
<evidence type="ECO:0000256" key="3">
    <source>
        <dbReference type="ARBA" id="ARBA00022490"/>
    </source>
</evidence>
<organism evidence="14 15">
    <name type="scientific">Pan troglodytes</name>
    <name type="common">Chimpanzee</name>
    <dbReference type="NCBI Taxonomy" id="9598"/>
    <lineage>
        <taxon>Eukaryota</taxon>
        <taxon>Metazoa</taxon>
        <taxon>Chordata</taxon>
        <taxon>Craniata</taxon>
        <taxon>Vertebrata</taxon>
        <taxon>Euteleostomi</taxon>
        <taxon>Mammalia</taxon>
        <taxon>Eutheria</taxon>
        <taxon>Euarchontoglires</taxon>
        <taxon>Primates</taxon>
        <taxon>Haplorrhini</taxon>
        <taxon>Catarrhini</taxon>
        <taxon>Hominidae</taxon>
        <taxon>Pan</taxon>
    </lineage>
</organism>
<evidence type="ECO:0000256" key="1">
    <source>
        <dbReference type="ARBA" id="ARBA00004123"/>
    </source>
</evidence>
<evidence type="ECO:0000256" key="8">
    <source>
        <dbReference type="ARBA" id="ARBA00022833"/>
    </source>
</evidence>
<keyword evidence="6" id="KW-0677">Repeat</keyword>
<dbReference type="InterPro" id="IPR013087">
    <property type="entry name" value="Znf_C2H2_type"/>
</dbReference>
<sequence length="133" mass="15259">PAPAPPAAAAPRVPFHCSECGKSFRYRSDLRRHFARHTALKPHACPRCGKGFKHSFNLANHLRSHTGERPYRCSACPKGFRDSTGLLHHQEAKQALEELEEGQCDWSMEKQKVWLRRSLESAGPWKYSCRPHW</sequence>
<keyword evidence="3" id="KW-0963">Cytoplasm</keyword>
<dbReference type="PROSITE" id="PS00028">
    <property type="entry name" value="ZINC_FINGER_C2H2_1"/>
    <property type="match status" value="2"/>
</dbReference>
<feature type="domain" description="C2H2-type" evidence="13">
    <location>
        <begin position="15"/>
        <end position="42"/>
    </location>
</feature>
<dbReference type="Proteomes" id="UP000236370">
    <property type="component" value="Unassembled WGS sequence"/>
</dbReference>
<accession>A0A2J8IWQ3</accession>
<feature type="domain" description="C2H2-type" evidence="13">
    <location>
        <begin position="71"/>
        <end position="99"/>
    </location>
</feature>
<dbReference type="InterPro" id="IPR056436">
    <property type="entry name" value="Znf-C2H2_ZIC1-5/GLI1-3-like"/>
</dbReference>
<dbReference type="PROSITE" id="PS50157">
    <property type="entry name" value="ZINC_FINGER_C2H2_2"/>
    <property type="match status" value="3"/>
</dbReference>
<feature type="domain" description="C2H2-type" evidence="13">
    <location>
        <begin position="43"/>
        <end position="70"/>
    </location>
</feature>
<dbReference type="FunFam" id="3.30.160.60:FF:000790">
    <property type="entry name" value="flt3-interacting zinc finger protein 1"/>
    <property type="match status" value="1"/>
</dbReference>
<dbReference type="PANTHER" id="PTHR23226">
    <property type="entry name" value="ZINC FINGER AND SCAN DOMAIN-CONTAINING"/>
    <property type="match status" value="1"/>
</dbReference>
<keyword evidence="5" id="KW-0479">Metal-binding</keyword>
<dbReference type="GO" id="GO:0005634">
    <property type="term" value="C:nucleus"/>
    <property type="evidence" value="ECO:0007669"/>
    <property type="project" value="UniProtKB-SubCell"/>
</dbReference>
<reference evidence="14 15" key="1">
    <citation type="submission" date="2017-12" db="EMBL/GenBank/DDBJ databases">
        <title>High-resolution comparative analysis of great ape genomes.</title>
        <authorList>
            <person name="Pollen A."/>
            <person name="Hastie A."/>
            <person name="Hormozdiari F."/>
            <person name="Dougherty M."/>
            <person name="Liu R."/>
            <person name="Chaisson M."/>
            <person name="Hoppe E."/>
            <person name="Hill C."/>
            <person name="Pang A."/>
            <person name="Hillier L."/>
            <person name="Baker C."/>
            <person name="Armstrong J."/>
            <person name="Shendure J."/>
            <person name="Paten B."/>
            <person name="Wilson R."/>
            <person name="Chao H."/>
            <person name="Schneider V."/>
            <person name="Ventura M."/>
            <person name="Kronenberg Z."/>
            <person name="Murali S."/>
            <person name="Gordon D."/>
            <person name="Cantsilieris S."/>
            <person name="Munson K."/>
            <person name="Nelson B."/>
            <person name="Raja A."/>
            <person name="Underwood J."/>
            <person name="Diekhans M."/>
            <person name="Fiddes I."/>
            <person name="Haussler D."/>
            <person name="Eichler E."/>
        </authorList>
    </citation>
    <scope>NUCLEOTIDE SEQUENCE [LARGE SCALE GENOMIC DNA]</scope>
    <source>
        <strain evidence="14">Yerkes chimp pedigree #C0471</strain>
    </source>
</reference>
<dbReference type="SMART" id="SM00355">
    <property type="entry name" value="ZnF_C2H2"/>
    <property type="match status" value="3"/>
</dbReference>
<dbReference type="InterPro" id="IPR036236">
    <property type="entry name" value="Znf_C2H2_sf"/>
</dbReference>
<evidence type="ECO:0000256" key="9">
    <source>
        <dbReference type="ARBA" id="ARBA00023015"/>
    </source>
</evidence>
<dbReference type="Gene3D" id="3.30.160.60">
    <property type="entry name" value="Classic Zinc Finger"/>
    <property type="match status" value="3"/>
</dbReference>
<keyword evidence="11" id="KW-0539">Nucleus</keyword>
<proteinExistence type="predicted"/>
<dbReference type="EMBL" id="NBAG03000567">
    <property type="protein sequence ID" value="PNI14948.1"/>
    <property type="molecule type" value="Genomic_DNA"/>
</dbReference>
<dbReference type="GO" id="GO:0005737">
    <property type="term" value="C:cytoplasm"/>
    <property type="evidence" value="ECO:0007669"/>
    <property type="project" value="UniProtKB-SubCell"/>
</dbReference>
<evidence type="ECO:0000259" key="13">
    <source>
        <dbReference type="PROSITE" id="PS50157"/>
    </source>
</evidence>
<dbReference type="GO" id="GO:0008270">
    <property type="term" value="F:zinc ion binding"/>
    <property type="evidence" value="ECO:0007669"/>
    <property type="project" value="UniProtKB-KW"/>
</dbReference>